<sequence length="185" mass="20410">MSVAARKKYPARGRWVVWTANMNASSNVDVRAGDPQHSAIAQERYGQPSPRGRQSPQTASGADDNFALEATWPGDPKHPAAGKTKARCSLQNRGGMRLMQSHSFVRSCSFPGSSNESERGPGARCPVPGARCPVPGIKFVRFRRRSRVPSPEHSWTRRSLGRELLRRCRPPLQFDPSARLPPSDP</sequence>
<organism evidence="2 3">
    <name type="scientific">Paraburkholderia fynbosensis</name>
    <dbReference type="NCBI Taxonomy" id="1200993"/>
    <lineage>
        <taxon>Bacteria</taxon>
        <taxon>Pseudomonadati</taxon>
        <taxon>Pseudomonadota</taxon>
        <taxon>Betaproteobacteria</taxon>
        <taxon>Burkholderiales</taxon>
        <taxon>Burkholderiaceae</taxon>
        <taxon>Paraburkholderia</taxon>
    </lineage>
</organism>
<dbReference type="EMBL" id="CADIKI010000039">
    <property type="protein sequence ID" value="CAB3810630.1"/>
    <property type="molecule type" value="Genomic_DNA"/>
</dbReference>
<keyword evidence="3" id="KW-1185">Reference proteome</keyword>
<feature type="region of interest" description="Disordered" evidence="1">
    <location>
        <begin position="24"/>
        <end position="87"/>
    </location>
</feature>
<reference evidence="2 3" key="1">
    <citation type="submission" date="2020-04" db="EMBL/GenBank/DDBJ databases">
        <authorList>
            <person name="De Canck E."/>
        </authorList>
    </citation>
    <scope>NUCLEOTIDE SEQUENCE [LARGE SCALE GENOMIC DNA]</scope>
    <source>
        <strain evidence="2 3">LMG 27177</strain>
    </source>
</reference>
<dbReference type="AlphaFoldDB" id="A0A6J5H2U2"/>
<evidence type="ECO:0000256" key="1">
    <source>
        <dbReference type="SAM" id="MobiDB-lite"/>
    </source>
</evidence>
<accession>A0A6J5H2U2</accession>
<gene>
    <name evidence="2" type="ORF">LMG27177_07343</name>
</gene>
<protein>
    <submittedName>
        <fullName evidence="2">Uncharacterized protein</fullName>
    </submittedName>
</protein>
<dbReference type="Proteomes" id="UP000494252">
    <property type="component" value="Unassembled WGS sequence"/>
</dbReference>
<evidence type="ECO:0000313" key="2">
    <source>
        <dbReference type="EMBL" id="CAB3810630.1"/>
    </source>
</evidence>
<proteinExistence type="predicted"/>
<evidence type="ECO:0000313" key="3">
    <source>
        <dbReference type="Proteomes" id="UP000494252"/>
    </source>
</evidence>
<name>A0A6J5H2U2_9BURK</name>